<dbReference type="EMBL" id="JAAKZG010000014">
    <property type="protein sequence ID" value="NGN44226.1"/>
    <property type="molecule type" value="Genomic_DNA"/>
</dbReference>
<dbReference type="Proteomes" id="UP000481252">
    <property type="component" value="Unassembled WGS sequence"/>
</dbReference>
<dbReference type="AlphaFoldDB" id="A0A7C9VCS5"/>
<gene>
    <name evidence="1" type="ORF">G6N74_24455</name>
</gene>
<reference evidence="1 2" key="1">
    <citation type="submission" date="2020-02" db="EMBL/GenBank/DDBJ databases">
        <title>Genome sequence of the type strain CGMCC 1.15528 of Mesorhizobium zhangyense.</title>
        <authorList>
            <person name="Gao J."/>
            <person name="Sun J."/>
        </authorList>
    </citation>
    <scope>NUCLEOTIDE SEQUENCE [LARGE SCALE GENOMIC DNA]</scope>
    <source>
        <strain evidence="1 2">CGMCC 1.15528</strain>
    </source>
</reference>
<dbReference type="RefSeq" id="WP_165120624.1">
    <property type="nucleotide sequence ID" value="NZ_JAAKZG010000014.1"/>
</dbReference>
<accession>A0A7C9VCS5</accession>
<proteinExistence type="predicted"/>
<protein>
    <recommendedName>
        <fullName evidence="3">Flagellar assembly protein FliH/Type III secretion system HrpE domain-containing protein</fullName>
    </recommendedName>
</protein>
<comment type="caution">
    <text evidence="1">The sequence shown here is derived from an EMBL/GenBank/DDBJ whole genome shotgun (WGS) entry which is preliminary data.</text>
</comment>
<organism evidence="1 2">
    <name type="scientific">Mesorhizobium zhangyense</name>
    <dbReference type="NCBI Taxonomy" id="1776730"/>
    <lineage>
        <taxon>Bacteria</taxon>
        <taxon>Pseudomonadati</taxon>
        <taxon>Pseudomonadota</taxon>
        <taxon>Alphaproteobacteria</taxon>
        <taxon>Hyphomicrobiales</taxon>
        <taxon>Phyllobacteriaceae</taxon>
        <taxon>Mesorhizobium</taxon>
    </lineage>
</organism>
<evidence type="ECO:0000313" key="1">
    <source>
        <dbReference type="EMBL" id="NGN44226.1"/>
    </source>
</evidence>
<evidence type="ECO:0000313" key="2">
    <source>
        <dbReference type="Proteomes" id="UP000481252"/>
    </source>
</evidence>
<keyword evidence="2" id="KW-1185">Reference proteome</keyword>
<name>A0A7C9VCS5_9HYPH</name>
<sequence length="211" mass="22858">MSALALFELLQDFGPVRAAEPARTPEPQRKAASPVFTPSTIAPDYSDMISAEVARAEAALTERLAAEHVVEMEAERLRHATELEEILHRFGQEAGATLAAGIAEMEARVTELTTTATARIVGGILSEDIQKRSLEALAQSIKTATADPEAVRIRVSGPQSLFEALRAAMPEREHNFDYVEAPGFDLTVTIDGDIFETRIAEWSAAISEILA</sequence>
<evidence type="ECO:0008006" key="3">
    <source>
        <dbReference type="Google" id="ProtNLM"/>
    </source>
</evidence>